<evidence type="ECO:0000313" key="2">
    <source>
        <dbReference type="Proteomes" id="UP001054837"/>
    </source>
</evidence>
<sequence length="179" mass="21245">MASNKEEISTSNWSLKNITDDEIIKFLELLEEQTCLWDISHPLYENAIARRCAFADLTFNMKRYVHQFDVRKTTITIESIFKIYKQWHKKSGMFQDNVKDSHGPTIAWYATADRFLHNWFFPRYKQKFDDKNTSAVGVYGEKDEIDVFLKLSEKLLRELSTDELRALEIETLEYIESLL</sequence>
<dbReference type="Proteomes" id="UP001054837">
    <property type="component" value="Unassembled WGS sequence"/>
</dbReference>
<protein>
    <recommendedName>
        <fullName evidence="3">MADF domain-containing protein</fullName>
    </recommendedName>
</protein>
<accession>A0AAV4UJ90</accession>
<reference evidence="1 2" key="1">
    <citation type="submission" date="2021-06" db="EMBL/GenBank/DDBJ databases">
        <title>Caerostris darwini draft genome.</title>
        <authorList>
            <person name="Kono N."/>
            <person name="Arakawa K."/>
        </authorList>
    </citation>
    <scope>NUCLEOTIDE SEQUENCE [LARGE SCALE GENOMIC DNA]</scope>
</reference>
<keyword evidence="2" id="KW-1185">Reference proteome</keyword>
<organism evidence="1 2">
    <name type="scientific">Caerostris darwini</name>
    <dbReference type="NCBI Taxonomy" id="1538125"/>
    <lineage>
        <taxon>Eukaryota</taxon>
        <taxon>Metazoa</taxon>
        <taxon>Ecdysozoa</taxon>
        <taxon>Arthropoda</taxon>
        <taxon>Chelicerata</taxon>
        <taxon>Arachnida</taxon>
        <taxon>Araneae</taxon>
        <taxon>Araneomorphae</taxon>
        <taxon>Entelegynae</taxon>
        <taxon>Araneoidea</taxon>
        <taxon>Araneidae</taxon>
        <taxon>Caerostris</taxon>
    </lineage>
</organism>
<gene>
    <name evidence="1" type="ORF">CDAR_316511</name>
</gene>
<dbReference type="EMBL" id="BPLQ01011427">
    <property type="protein sequence ID" value="GIY57834.1"/>
    <property type="molecule type" value="Genomic_DNA"/>
</dbReference>
<comment type="caution">
    <text evidence="1">The sequence shown here is derived from an EMBL/GenBank/DDBJ whole genome shotgun (WGS) entry which is preliminary data.</text>
</comment>
<dbReference type="AlphaFoldDB" id="A0AAV4UJ90"/>
<evidence type="ECO:0000313" key="1">
    <source>
        <dbReference type="EMBL" id="GIY57834.1"/>
    </source>
</evidence>
<name>A0AAV4UJ90_9ARAC</name>
<evidence type="ECO:0008006" key="3">
    <source>
        <dbReference type="Google" id="ProtNLM"/>
    </source>
</evidence>
<proteinExistence type="predicted"/>